<feature type="region of interest" description="Disordered" evidence="1">
    <location>
        <begin position="599"/>
        <end position="702"/>
    </location>
</feature>
<feature type="compositionally biased region" description="Gly residues" evidence="1">
    <location>
        <begin position="93"/>
        <end position="105"/>
    </location>
</feature>
<feature type="compositionally biased region" description="Low complexity" evidence="1">
    <location>
        <begin position="70"/>
        <end position="92"/>
    </location>
</feature>
<feature type="compositionally biased region" description="Low complexity" evidence="1">
    <location>
        <begin position="629"/>
        <end position="649"/>
    </location>
</feature>
<protein>
    <submittedName>
        <fullName evidence="2">Uncharacterized protein</fullName>
    </submittedName>
</protein>
<feature type="compositionally biased region" description="Low complexity" evidence="1">
    <location>
        <begin position="676"/>
        <end position="695"/>
    </location>
</feature>
<feature type="compositionally biased region" description="Polar residues" evidence="1">
    <location>
        <begin position="58"/>
        <end position="69"/>
    </location>
</feature>
<dbReference type="Proteomes" id="UP000324022">
    <property type="component" value="Unassembled WGS sequence"/>
</dbReference>
<dbReference type="AlphaFoldDB" id="A0A5C3E558"/>
<dbReference type="OrthoDB" id="2536675at2759"/>
<evidence type="ECO:0000313" key="3">
    <source>
        <dbReference type="Proteomes" id="UP000324022"/>
    </source>
</evidence>
<feature type="compositionally biased region" description="Polar residues" evidence="1">
    <location>
        <begin position="233"/>
        <end position="252"/>
    </location>
</feature>
<keyword evidence="3" id="KW-1185">Reference proteome</keyword>
<feature type="compositionally biased region" description="Basic and acidic residues" evidence="1">
    <location>
        <begin position="163"/>
        <end position="183"/>
    </location>
</feature>
<gene>
    <name evidence="2" type="ORF">UTRI_01688_B</name>
</gene>
<feature type="compositionally biased region" description="Acidic residues" evidence="1">
    <location>
        <begin position="612"/>
        <end position="628"/>
    </location>
</feature>
<feature type="region of interest" description="Disordered" evidence="1">
    <location>
        <begin position="554"/>
        <end position="582"/>
    </location>
</feature>
<evidence type="ECO:0000256" key="1">
    <source>
        <dbReference type="SAM" id="MobiDB-lite"/>
    </source>
</evidence>
<reference evidence="2 3" key="1">
    <citation type="submission" date="2018-03" db="EMBL/GenBank/DDBJ databases">
        <authorList>
            <person name="Guldener U."/>
        </authorList>
    </citation>
    <scope>NUCLEOTIDE SEQUENCE [LARGE SCALE GENOMIC DNA]</scope>
    <source>
        <strain evidence="2 3">NBRC100155</strain>
    </source>
</reference>
<proteinExistence type="predicted"/>
<dbReference type="EMBL" id="OOIN01000008">
    <property type="protein sequence ID" value="SPO24717.1"/>
    <property type="molecule type" value="Genomic_DNA"/>
</dbReference>
<feature type="compositionally biased region" description="Acidic residues" evidence="1">
    <location>
        <begin position="653"/>
        <end position="663"/>
    </location>
</feature>
<evidence type="ECO:0000313" key="2">
    <source>
        <dbReference type="EMBL" id="SPO24717.1"/>
    </source>
</evidence>
<feature type="region of interest" description="Disordered" evidence="1">
    <location>
        <begin position="57"/>
        <end position="114"/>
    </location>
</feature>
<organism evidence="2 3">
    <name type="scientific">Ustilago trichophora</name>
    <dbReference type="NCBI Taxonomy" id="86804"/>
    <lineage>
        <taxon>Eukaryota</taxon>
        <taxon>Fungi</taxon>
        <taxon>Dikarya</taxon>
        <taxon>Basidiomycota</taxon>
        <taxon>Ustilaginomycotina</taxon>
        <taxon>Ustilaginomycetes</taxon>
        <taxon>Ustilaginales</taxon>
        <taxon>Ustilaginaceae</taxon>
        <taxon>Ustilago</taxon>
    </lineage>
</organism>
<sequence>MGVSSTARLPSLGAQSIPPLFSHLQHTSNAKVVARWSITIRSFRAVPVPANAWPSPDQYDSSFNPQTPFSDSSSEGNSANAGSSSSFSNAVGSAGGTSSGAGGSGSSSSGAPPLTKPRTMWQVWLSDHPGVVFVIVEDTGRSSRAKVWRDWEVATKKWKKEKRREIEAKRKREDKVQQEKEKTQVQVKDFATSSSATGVERGSVGTDDKPAGQTEGDAASGDKAEPMDVDAATSGNDSTSAQAGPVASSTLASIDAPTEEQKAEAAPSVTTTAQEVQDIDEEPIEEAGPKPKLRLPSHTRYTVSALTSSMSSMLTGLNLPPPHGAPVGTAGPGAWVPRGAAVSIEGLVLEINSQSLNVLPGISPALASVSSTEDAATFSTSNGKGTSGVGGSAGTVDWRVRVGSVMGGGGRSAGAIVEAEFLPVSTLLPTSKFMHDFLHSLFPPGLVPLPAPATKVAPGMANLRSGGVTASASANGTPRMANNAPLTAVKGNAAPTAGSTFSYTIGGAATAPPNRNFNIPLVSDQLWEEVVPRSGEGWRRRIVKRSLRMKVASRAVRRERRKAASSALAQKAESSKDLAKPANGGGDVFGWYTFGSDDEISAPISTQPNGEWQDENDQEDLSSSDSESEPALGPTTTSATGGLTGTAVTMQPIDDDDDDDDDDRPLGAPIWSNATPSRSLPNSANSLNAPASAPATEQTLRKEENSVQLIFQGLRPDDDDDDQVAEDGWTGIERGRRIAFQYVQMLRAEGII</sequence>
<feature type="region of interest" description="Disordered" evidence="1">
    <location>
        <begin position="158"/>
        <end position="296"/>
    </location>
</feature>
<name>A0A5C3E558_9BASI</name>
<accession>A0A5C3E558</accession>